<reference evidence="5" key="2">
    <citation type="submission" date="2020-09" db="EMBL/GenBank/DDBJ databases">
        <authorList>
            <person name="Sun Q."/>
            <person name="Ohkuma M."/>
        </authorList>
    </citation>
    <scope>NUCLEOTIDE SEQUENCE</scope>
    <source>
        <strain evidence="5">JCM 3051</strain>
    </source>
</reference>
<dbReference type="InterPro" id="IPR028082">
    <property type="entry name" value="Peripla_BP_I"/>
</dbReference>
<accession>A0A8H9L498</accession>
<dbReference type="CDD" id="cd01392">
    <property type="entry name" value="HTH_LacI"/>
    <property type="match status" value="1"/>
</dbReference>
<dbReference type="EMBL" id="BMPT01000011">
    <property type="protein sequence ID" value="GGM31784.1"/>
    <property type="molecule type" value="Genomic_DNA"/>
</dbReference>
<dbReference type="PROSITE" id="PS50932">
    <property type="entry name" value="HTH_LACI_2"/>
    <property type="match status" value="1"/>
</dbReference>
<dbReference type="AlphaFoldDB" id="A0A8H9L498"/>
<dbReference type="CDD" id="cd06267">
    <property type="entry name" value="PBP1_LacI_sugar_binding-like"/>
    <property type="match status" value="1"/>
</dbReference>
<dbReference type="Proteomes" id="UP000655589">
    <property type="component" value="Unassembled WGS sequence"/>
</dbReference>
<reference evidence="5" key="1">
    <citation type="journal article" date="2014" name="Int. J. Syst. Evol. Microbiol.">
        <title>Complete genome sequence of Corynebacterium casei LMG S-19264T (=DSM 44701T), isolated from a smear-ripened cheese.</title>
        <authorList>
            <consortium name="US DOE Joint Genome Institute (JGI-PGF)"/>
            <person name="Walter F."/>
            <person name="Albersmeier A."/>
            <person name="Kalinowski J."/>
            <person name="Ruckert C."/>
        </authorList>
    </citation>
    <scope>NUCLEOTIDE SEQUENCE</scope>
    <source>
        <strain evidence="5">JCM 3051</strain>
    </source>
</reference>
<dbReference type="InterPro" id="IPR010982">
    <property type="entry name" value="Lambda_DNA-bd_dom_sf"/>
</dbReference>
<dbReference type="PROSITE" id="PS00356">
    <property type="entry name" value="HTH_LACI_1"/>
    <property type="match status" value="1"/>
</dbReference>
<keyword evidence="3" id="KW-0804">Transcription</keyword>
<feature type="domain" description="HTH lacI-type" evidence="4">
    <location>
        <begin position="7"/>
        <end position="61"/>
    </location>
</feature>
<dbReference type="GO" id="GO:0003700">
    <property type="term" value="F:DNA-binding transcription factor activity"/>
    <property type="evidence" value="ECO:0007669"/>
    <property type="project" value="TreeGrafter"/>
</dbReference>
<evidence type="ECO:0000256" key="3">
    <source>
        <dbReference type="ARBA" id="ARBA00023163"/>
    </source>
</evidence>
<proteinExistence type="predicted"/>
<keyword evidence="6" id="KW-1185">Reference proteome</keyword>
<dbReference type="Gene3D" id="1.10.260.40">
    <property type="entry name" value="lambda repressor-like DNA-binding domains"/>
    <property type="match status" value="1"/>
</dbReference>
<evidence type="ECO:0000256" key="2">
    <source>
        <dbReference type="ARBA" id="ARBA00023125"/>
    </source>
</evidence>
<dbReference type="SMART" id="SM00354">
    <property type="entry name" value="HTH_LACI"/>
    <property type="match status" value="1"/>
</dbReference>
<keyword evidence="2" id="KW-0238">DNA-binding</keyword>
<dbReference type="SUPFAM" id="SSF47413">
    <property type="entry name" value="lambda repressor-like DNA-binding domains"/>
    <property type="match status" value="1"/>
</dbReference>
<dbReference type="PANTHER" id="PTHR30146:SF109">
    <property type="entry name" value="HTH-TYPE TRANSCRIPTIONAL REGULATOR GALS"/>
    <property type="match status" value="1"/>
</dbReference>
<protein>
    <submittedName>
        <fullName evidence="5">LacI family transcriptional regulator</fullName>
    </submittedName>
</protein>
<evidence type="ECO:0000256" key="1">
    <source>
        <dbReference type="ARBA" id="ARBA00023015"/>
    </source>
</evidence>
<dbReference type="Gene3D" id="3.40.50.2300">
    <property type="match status" value="2"/>
</dbReference>
<dbReference type="RefSeq" id="WP_189087080.1">
    <property type="nucleotide sequence ID" value="NZ_BMPT01000011.1"/>
</dbReference>
<keyword evidence="1" id="KW-0805">Transcription regulation</keyword>
<sequence length="341" mass="35909">MTTSGPPTLDDVAQAAGVSRSTASRAINGGLRVSPEAQAAVDDAVARLGYAPNRAARSLVTRRTDSIALVVPEPDQRILTDPFLSGTLAGVSEGLAGTDLQLVLLLARPGEQRGRVGRYLRSGHVDGVIVASHHRGDHLETELGPAGLPAVFVGRLFEPDPQFSRGLRYVDVDNVTGGRLATQRMIDRGRRRIGTITGPLDMPAGVDRMIGWRDALRDAGLADDAIVEGDFTTAGAAVAAARLLDQHPDLDGIFAASDLMAEATLRVLAERGRSVPGDVSVVGFDDLGIAETTSPRLTTVHNPVVQMVGAATSMLVDLVAGRPVQDERRIFAPRLIDGDSA</sequence>
<gene>
    <name evidence="5" type="ORF">GCM10010102_28970</name>
</gene>
<dbReference type="InterPro" id="IPR046335">
    <property type="entry name" value="LacI/GalR-like_sensor"/>
</dbReference>
<dbReference type="PANTHER" id="PTHR30146">
    <property type="entry name" value="LACI-RELATED TRANSCRIPTIONAL REPRESSOR"/>
    <property type="match status" value="1"/>
</dbReference>
<organism evidence="5 6">
    <name type="scientific">Promicromonospora citrea</name>
    <dbReference type="NCBI Taxonomy" id="43677"/>
    <lineage>
        <taxon>Bacteria</taxon>
        <taxon>Bacillati</taxon>
        <taxon>Actinomycetota</taxon>
        <taxon>Actinomycetes</taxon>
        <taxon>Micrococcales</taxon>
        <taxon>Promicromonosporaceae</taxon>
        <taxon>Promicromonospora</taxon>
    </lineage>
</organism>
<evidence type="ECO:0000313" key="5">
    <source>
        <dbReference type="EMBL" id="GGM31784.1"/>
    </source>
</evidence>
<dbReference type="InterPro" id="IPR000843">
    <property type="entry name" value="HTH_LacI"/>
</dbReference>
<dbReference type="Pfam" id="PF13377">
    <property type="entry name" value="Peripla_BP_3"/>
    <property type="match status" value="1"/>
</dbReference>
<name>A0A8H9L498_9MICO</name>
<evidence type="ECO:0000259" key="4">
    <source>
        <dbReference type="PROSITE" id="PS50932"/>
    </source>
</evidence>
<comment type="caution">
    <text evidence="5">The sequence shown here is derived from an EMBL/GenBank/DDBJ whole genome shotgun (WGS) entry which is preliminary data.</text>
</comment>
<dbReference type="GO" id="GO:0000976">
    <property type="term" value="F:transcription cis-regulatory region binding"/>
    <property type="evidence" value="ECO:0007669"/>
    <property type="project" value="TreeGrafter"/>
</dbReference>
<evidence type="ECO:0000313" key="6">
    <source>
        <dbReference type="Proteomes" id="UP000655589"/>
    </source>
</evidence>
<dbReference type="Pfam" id="PF00356">
    <property type="entry name" value="LacI"/>
    <property type="match status" value="1"/>
</dbReference>
<dbReference type="SUPFAM" id="SSF53822">
    <property type="entry name" value="Periplasmic binding protein-like I"/>
    <property type="match status" value="1"/>
</dbReference>